<feature type="binding site" evidence="10">
    <location>
        <position position="76"/>
    </location>
    <ligand>
        <name>Mg(2+)</name>
        <dbReference type="ChEBI" id="CHEBI:18420"/>
    </ligand>
</feature>
<evidence type="ECO:0000256" key="7">
    <source>
        <dbReference type="ARBA" id="ARBA00023080"/>
    </source>
</evidence>
<dbReference type="CDD" id="cd00515">
    <property type="entry name" value="HAM1"/>
    <property type="match status" value="1"/>
</dbReference>
<dbReference type="GO" id="GO:0036220">
    <property type="term" value="F:ITP diphosphatase activity"/>
    <property type="evidence" value="ECO:0007669"/>
    <property type="project" value="UniProtKB-UniRule"/>
</dbReference>
<comment type="caution">
    <text evidence="12">The sequence shown here is derived from an EMBL/GenBank/DDBJ whole genome shotgun (WGS) entry which is preliminary data.</text>
</comment>
<keyword evidence="6 10" id="KW-0460">Magnesium</keyword>
<feature type="active site" description="Proton acceptor" evidence="10">
    <location>
        <position position="76"/>
    </location>
</feature>
<feature type="binding site" evidence="10">
    <location>
        <begin position="183"/>
        <end position="184"/>
    </location>
    <ligand>
        <name>substrate</name>
    </ligand>
</feature>
<feature type="binding site" evidence="10">
    <location>
        <position position="178"/>
    </location>
    <ligand>
        <name>substrate</name>
    </ligand>
</feature>
<dbReference type="GO" id="GO:0035870">
    <property type="term" value="F:dITP diphosphatase activity"/>
    <property type="evidence" value="ECO:0007669"/>
    <property type="project" value="UniProtKB-UniRule"/>
</dbReference>
<evidence type="ECO:0000256" key="8">
    <source>
        <dbReference type="ARBA" id="ARBA00051875"/>
    </source>
</evidence>
<dbReference type="Pfam" id="PF01725">
    <property type="entry name" value="Ham1p_like"/>
    <property type="match status" value="1"/>
</dbReference>
<organism evidence="12 13">
    <name type="scientific">Candidatus Amesbacteria bacterium GW2011_GWA2_42_12</name>
    <dbReference type="NCBI Taxonomy" id="1618356"/>
    <lineage>
        <taxon>Bacteria</taxon>
        <taxon>Candidatus Amesiibacteriota</taxon>
    </lineage>
</organism>
<keyword evidence="4 10" id="KW-0547">Nucleotide-binding</keyword>
<evidence type="ECO:0000313" key="12">
    <source>
        <dbReference type="EMBL" id="KKS31269.1"/>
    </source>
</evidence>
<dbReference type="PANTHER" id="PTHR11067">
    <property type="entry name" value="INOSINE TRIPHOSPHATE PYROPHOSPHATASE/HAM1 PROTEIN"/>
    <property type="match status" value="1"/>
</dbReference>
<evidence type="ECO:0000256" key="11">
    <source>
        <dbReference type="RuleBase" id="RU003781"/>
    </source>
</evidence>
<protein>
    <recommendedName>
        <fullName evidence="10">dITP/XTP pyrophosphatase</fullName>
        <ecNumber evidence="10">3.6.1.66</ecNumber>
    </recommendedName>
    <alternativeName>
        <fullName evidence="10">Non-canonical purine NTP pyrophosphatase</fullName>
    </alternativeName>
    <alternativeName>
        <fullName evidence="10">Non-standard purine NTP pyrophosphatase</fullName>
    </alternativeName>
    <alternativeName>
        <fullName evidence="10">Nucleoside-triphosphate diphosphatase</fullName>
    </alternativeName>
    <alternativeName>
        <fullName evidence="10">Nucleoside-triphosphate pyrophosphatase</fullName>
        <shortName evidence="10">NTPase</shortName>
    </alternativeName>
</protein>
<evidence type="ECO:0000256" key="10">
    <source>
        <dbReference type="HAMAP-Rule" id="MF_01405"/>
    </source>
</evidence>
<evidence type="ECO:0000256" key="1">
    <source>
        <dbReference type="ARBA" id="ARBA00008023"/>
    </source>
</evidence>
<dbReference type="PATRIC" id="fig|1618356.3.peg.678"/>
<dbReference type="EMBL" id="LCCN01000019">
    <property type="protein sequence ID" value="KKS31269.1"/>
    <property type="molecule type" value="Genomic_DNA"/>
</dbReference>
<keyword evidence="5 10" id="KW-0378">Hydrolase</keyword>
<dbReference type="GO" id="GO:0009146">
    <property type="term" value="P:purine nucleoside triphosphate catabolic process"/>
    <property type="evidence" value="ECO:0007669"/>
    <property type="project" value="UniProtKB-UniRule"/>
</dbReference>
<evidence type="ECO:0000256" key="2">
    <source>
        <dbReference type="ARBA" id="ARBA00011738"/>
    </source>
</evidence>
<dbReference type="GO" id="GO:0009117">
    <property type="term" value="P:nucleotide metabolic process"/>
    <property type="evidence" value="ECO:0007669"/>
    <property type="project" value="UniProtKB-KW"/>
</dbReference>
<gene>
    <name evidence="12" type="ORF">UU93_C0019G0004</name>
</gene>
<proteinExistence type="inferred from homology"/>
<evidence type="ECO:0000256" key="4">
    <source>
        <dbReference type="ARBA" id="ARBA00022741"/>
    </source>
</evidence>
<keyword evidence="3 10" id="KW-0479">Metal-binding</keyword>
<dbReference type="GO" id="GO:0017111">
    <property type="term" value="F:ribonucleoside triphosphate phosphatase activity"/>
    <property type="evidence" value="ECO:0007669"/>
    <property type="project" value="InterPro"/>
</dbReference>
<dbReference type="EC" id="3.6.1.66" evidence="10"/>
<dbReference type="Proteomes" id="UP000034160">
    <property type="component" value="Unassembled WGS sequence"/>
</dbReference>
<dbReference type="InterPro" id="IPR002637">
    <property type="entry name" value="RdgB/HAM1"/>
</dbReference>
<comment type="catalytic activity">
    <reaction evidence="8 10">
        <text>dITP + H2O = dIMP + diphosphate + H(+)</text>
        <dbReference type="Rhea" id="RHEA:28342"/>
        <dbReference type="ChEBI" id="CHEBI:15377"/>
        <dbReference type="ChEBI" id="CHEBI:15378"/>
        <dbReference type="ChEBI" id="CHEBI:33019"/>
        <dbReference type="ChEBI" id="CHEBI:61194"/>
        <dbReference type="ChEBI" id="CHEBI:61382"/>
        <dbReference type="EC" id="3.6.1.66"/>
    </reaction>
</comment>
<feature type="binding site" evidence="10">
    <location>
        <begin position="13"/>
        <end position="18"/>
    </location>
    <ligand>
        <name>substrate</name>
    </ligand>
</feature>
<dbReference type="NCBIfam" id="TIGR00042">
    <property type="entry name" value="RdgB/HAM1 family non-canonical purine NTP pyrophosphatase"/>
    <property type="match status" value="1"/>
</dbReference>
<keyword evidence="7 10" id="KW-0546">Nucleotide metabolism</keyword>
<dbReference type="GO" id="GO:0005829">
    <property type="term" value="C:cytosol"/>
    <property type="evidence" value="ECO:0007669"/>
    <property type="project" value="TreeGrafter"/>
</dbReference>
<comment type="catalytic activity">
    <reaction evidence="10">
        <text>ITP + H2O = IMP + diphosphate + H(+)</text>
        <dbReference type="Rhea" id="RHEA:29399"/>
        <dbReference type="ChEBI" id="CHEBI:15377"/>
        <dbReference type="ChEBI" id="CHEBI:15378"/>
        <dbReference type="ChEBI" id="CHEBI:33019"/>
        <dbReference type="ChEBI" id="CHEBI:58053"/>
        <dbReference type="ChEBI" id="CHEBI:61402"/>
        <dbReference type="EC" id="3.6.1.66"/>
    </reaction>
</comment>
<accession>A0A0G0Y355</accession>
<dbReference type="GO" id="GO:0046872">
    <property type="term" value="F:metal ion binding"/>
    <property type="evidence" value="ECO:0007669"/>
    <property type="project" value="UniProtKB-KW"/>
</dbReference>
<evidence type="ECO:0000313" key="13">
    <source>
        <dbReference type="Proteomes" id="UP000034160"/>
    </source>
</evidence>
<comment type="catalytic activity">
    <reaction evidence="9 10">
        <text>XTP + H2O = XMP + diphosphate + H(+)</text>
        <dbReference type="Rhea" id="RHEA:28610"/>
        <dbReference type="ChEBI" id="CHEBI:15377"/>
        <dbReference type="ChEBI" id="CHEBI:15378"/>
        <dbReference type="ChEBI" id="CHEBI:33019"/>
        <dbReference type="ChEBI" id="CHEBI:57464"/>
        <dbReference type="ChEBI" id="CHEBI:61314"/>
        <dbReference type="EC" id="3.6.1.66"/>
    </reaction>
</comment>
<dbReference type="InterPro" id="IPR029001">
    <property type="entry name" value="ITPase-like_fam"/>
</dbReference>
<feature type="binding site" evidence="10">
    <location>
        <begin position="155"/>
        <end position="158"/>
    </location>
    <ligand>
        <name>substrate</name>
    </ligand>
</feature>
<sequence>MIVPGMTQLLVATHNKGKIKEIQSILADVGCTVLSLDEVPQKVLEPEETGTTYEENALIKAKAAGDATTMLTMADDSGLEVDALPGQLGVYSARYGTSDADRITKLLTAMQGKTNRTAAFVSCVVLYDPKTQIHQTFMGKIEGTLTTEKRGEGGFGYDPLFIPNGYTKTFAQLGSEEKNMLSHRARALQKLKKALKESNK</sequence>
<name>A0A0G0Y355_9BACT</name>
<evidence type="ECO:0000256" key="6">
    <source>
        <dbReference type="ARBA" id="ARBA00022842"/>
    </source>
</evidence>
<dbReference type="FunFam" id="3.90.950.10:FF:000001">
    <property type="entry name" value="dITP/XTP pyrophosphatase"/>
    <property type="match status" value="1"/>
</dbReference>
<feature type="binding site" evidence="10">
    <location>
        <position position="47"/>
    </location>
    <ligand>
        <name>Mg(2+)</name>
        <dbReference type="ChEBI" id="CHEBI:18420"/>
    </ligand>
</feature>
<dbReference type="GO" id="GO:0000166">
    <property type="term" value="F:nucleotide binding"/>
    <property type="evidence" value="ECO:0007669"/>
    <property type="project" value="UniProtKB-KW"/>
</dbReference>
<reference evidence="12 13" key="1">
    <citation type="journal article" date="2015" name="Nature">
        <title>rRNA introns, odd ribosomes, and small enigmatic genomes across a large radiation of phyla.</title>
        <authorList>
            <person name="Brown C.T."/>
            <person name="Hug L.A."/>
            <person name="Thomas B.C."/>
            <person name="Sharon I."/>
            <person name="Castelle C.J."/>
            <person name="Singh A."/>
            <person name="Wilkins M.J."/>
            <person name="Williams K.H."/>
            <person name="Banfield J.F."/>
        </authorList>
    </citation>
    <scope>NUCLEOTIDE SEQUENCE [LARGE SCALE GENOMIC DNA]</scope>
</reference>
<evidence type="ECO:0000256" key="5">
    <source>
        <dbReference type="ARBA" id="ARBA00022801"/>
    </source>
</evidence>
<dbReference type="InterPro" id="IPR020922">
    <property type="entry name" value="dITP/XTP_pyrophosphatase"/>
</dbReference>
<dbReference type="PANTHER" id="PTHR11067:SF9">
    <property type="entry name" value="INOSINE TRIPHOSPHATE PYROPHOSPHATASE"/>
    <property type="match status" value="1"/>
</dbReference>
<dbReference type="SUPFAM" id="SSF52972">
    <property type="entry name" value="ITPase-like"/>
    <property type="match status" value="1"/>
</dbReference>
<comment type="function">
    <text evidence="10">Pyrophosphatase that catalyzes the hydrolysis of nucleoside triphosphates to their monophosphate derivatives, with a high preference for the non-canonical purine nucleotides XTP (xanthosine triphosphate), dITP (deoxyinosine triphosphate) and ITP. Seems to function as a house-cleaning enzyme that removes non-canonical purine nucleotides from the nucleotide pool, thus preventing their incorporation into DNA/RNA and avoiding chromosomal lesions.</text>
</comment>
<comment type="similarity">
    <text evidence="1 10 11">Belongs to the HAM1 NTPase family.</text>
</comment>
<dbReference type="Gene3D" id="3.90.950.10">
    <property type="match status" value="1"/>
</dbReference>
<dbReference type="AlphaFoldDB" id="A0A0G0Y355"/>
<comment type="subunit">
    <text evidence="2 10">Homodimer.</text>
</comment>
<feature type="binding site" evidence="10">
    <location>
        <position position="77"/>
    </location>
    <ligand>
        <name>substrate</name>
    </ligand>
</feature>
<dbReference type="GO" id="GO:0036222">
    <property type="term" value="F:XTP diphosphatase activity"/>
    <property type="evidence" value="ECO:0007669"/>
    <property type="project" value="UniProtKB-UniRule"/>
</dbReference>
<comment type="cofactor">
    <cofactor evidence="10">
        <name>Mg(2+)</name>
        <dbReference type="ChEBI" id="CHEBI:18420"/>
    </cofactor>
    <text evidence="10">Binds 1 Mg(2+) ion per subunit.</text>
</comment>
<dbReference type="HAMAP" id="MF_01405">
    <property type="entry name" value="Non_canon_purine_NTPase"/>
    <property type="match status" value="1"/>
</dbReference>
<dbReference type="STRING" id="1618356.UU93_C0019G0004"/>
<evidence type="ECO:0000256" key="3">
    <source>
        <dbReference type="ARBA" id="ARBA00022723"/>
    </source>
</evidence>
<evidence type="ECO:0000256" key="9">
    <source>
        <dbReference type="ARBA" id="ARBA00052017"/>
    </source>
</evidence>